<dbReference type="CDD" id="cd14854">
    <property type="entry name" value="TRAPPC2L"/>
    <property type="match status" value="1"/>
</dbReference>
<evidence type="ECO:0000313" key="6">
    <source>
        <dbReference type="Proteomes" id="UP000440578"/>
    </source>
</evidence>
<gene>
    <name evidence="5" type="primary">trappc2l_1</name>
    <name evidence="5" type="ORF">FJT64_026025</name>
</gene>
<evidence type="ECO:0000256" key="2">
    <source>
        <dbReference type="ARBA" id="ARBA00006626"/>
    </source>
</evidence>
<reference evidence="5 6" key="1">
    <citation type="submission" date="2019-07" db="EMBL/GenBank/DDBJ databases">
        <title>Draft genome assembly of a fouling barnacle, Amphibalanus amphitrite (Darwin, 1854): The first reference genome for Thecostraca.</title>
        <authorList>
            <person name="Kim W."/>
        </authorList>
    </citation>
    <scope>NUCLEOTIDE SEQUENCE [LARGE SCALE GENOMIC DNA]</scope>
    <source>
        <strain evidence="5">SNU_AA5</strain>
        <tissue evidence="5">Soma without cirri and trophi</tissue>
    </source>
</reference>
<protein>
    <recommendedName>
        <fullName evidence="4">Trafficking protein particle complex subunit 2-like protein</fullName>
    </recommendedName>
</protein>
<sequence length="146" mass="16330">MDVNTSKREICVAVIGKENAPLYLLTADPAAELQFHYTVHTALDVVEEKLAATGKTAADSRELYLGALYSTEEHRVFGYATNTKIKFIIVVEAANVSIRDNEIRTMFRRLHAAYTDMVCNPFYLPARPITARAFDRTVRQMVTGAS</sequence>
<evidence type="ECO:0000256" key="1">
    <source>
        <dbReference type="ARBA" id="ARBA00004556"/>
    </source>
</evidence>
<dbReference type="PANTHER" id="PTHR12403">
    <property type="entry name" value="TRAFFICKING PROTEIN PARTICLE COMPLEX SUBUNIT 2"/>
    <property type="match status" value="1"/>
</dbReference>
<evidence type="ECO:0000256" key="4">
    <source>
        <dbReference type="ARBA" id="ARBA00024408"/>
    </source>
</evidence>
<dbReference type="SUPFAM" id="SSF64356">
    <property type="entry name" value="SNARE-like"/>
    <property type="match status" value="1"/>
</dbReference>
<dbReference type="Pfam" id="PF04628">
    <property type="entry name" value="Sedlin_N"/>
    <property type="match status" value="1"/>
</dbReference>
<evidence type="ECO:0000313" key="5">
    <source>
        <dbReference type="EMBL" id="KAF0301740.1"/>
    </source>
</evidence>
<organism evidence="5 6">
    <name type="scientific">Amphibalanus amphitrite</name>
    <name type="common">Striped barnacle</name>
    <name type="synonym">Balanus amphitrite</name>
    <dbReference type="NCBI Taxonomy" id="1232801"/>
    <lineage>
        <taxon>Eukaryota</taxon>
        <taxon>Metazoa</taxon>
        <taxon>Ecdysozoa</taxon>
        <taxon>Arthropoda</taxon>
        <taxon>Crustacea</taxon>
        <taxon>Multicrustacea</taxon>
        <taxon>Cirripedia</taxon>
        <taxon>Thoracica</taxon>
        <taxon>Thoracicalcarea</taxon>
        <taxon>Balanomorpha</taxon>
        <taxon>Balanoidea</taxon>
        <taxon>Balanidae</taxon>
        <taxon>Amphibalaninae</taxon>
        <taxon>Amphibalanus</taxon>
    </lineage>
</organism>
<dbReference type="OrthoDB" id="10258445at2759"/>
<keyword evidence="3" id="KW-0931">ER-Golgi transport</keyword>
<dbReference type="InterPro" id="IPR044760">
    <property type="entry name" value="TRAPPC2L"/>
</dbReference>
<dbReference type="GO" id="GO:0048471">
    <property type="term" value="C:perinuclear region of cytoplasm"/>
    <property type="evidence" value="ECO:0007669"/>
    <property type="project" value="UniProtKB-SubCell"/>
</dbReference>
<dbReference type="InterPro" id="IPR011012">
    <property type="entry name" value="Longin-like_dom_sf"/>
</dbReference>
<dbReference type="InterPro" id="IPR006722">
    <property type="entry name" value="Sedlin"/>
</dbReference>
<comment type="similarity">
    <text evidence="2">Belongs to the TRAPP small subunits family. Sedlin subfamily.</text>
</comment>
<dbReference type="Proteomes" id="UP000440578">
    <property type="component" value="Unassembled WGS sequence"/>
</dbReference>
<keyword evidence="3" id="KW-0813">Transport</keyword>
<proteinExistence type="inferred from homology"/>
<dbReference type="Gene3D" id="3.30.450.70">
    <property type="match status" value="1"/>
</dbReference>
<evidence type="ECO:0000256" key="3">
    <source>
        <dbReference type="ARBA" id="ARBA00022892"/>
    </source>
</evidence>
<keyword evidence="6" id="KW-1185">Reference proteome</keyword>
<dbReference type="GO" id="GO:0006888">
    <property type="term" value="P:endoplasmic reticulum to Golgi vesicle-mediated transport"/>
    <property type="evidence" value="ECO:0007669"/>
    <property type="project" value="InterPro"/>
</dbReference>
<comment type="caution">
    <text evidence="5">The sequence shown here is derived from an EMBL/GenBank/DDBJ whole genome shotgun (WGS) entry which is preliminary data.</text>
</comment>
<dbReference type="AlphaFoldDB" id="A0A6A4WDS5"/>
<comment type="subcellular location">
    <subcellularLocation>
        <location evidence="1">Cytoplasm</location>
        <location evidence="1">Perinuclear region</location>
    </subcellularLocation>
</comment>
<dbReference type="EMBL" id="VIIS01001129">
    <property type="protein sequence ID" value="KAF0301740.1"/>
    <property type="molecule type" value="Genomic_DNA"/>
</dbReference>
<name>A0A6A4WDS5_AMPAM</name>
<accession>A0A6A4WDS5</accession>